<dbReference type="Pfam" id="PF07729">
    <property type="entry name" value="FCD"/>
    <property type="match status" value="1"/>
</dbReference>
<dbReference type="SUPFAM" id="SSF46785">
    <property type="entry name" value="Winged helix' DNA-binding domain"/>
    <property type="match status" value="1"/>
</dbReference>
<gene>
    <name evidence="5" type="ORF">HNR42_001868</name>
</gene>
<dbReference type="SMART" id="SM00345">
    <property type="entry name" value="HTH_GNTR"/>
    <property type="match status" value="1"/>
</dbReference>
<keyword evidence="6" id="KW-1185">Reference proteome</keyword>
<keyword evidence="3" id="KW-0804">Transcription</keyword>
<keyword evidence="1" id="KW-0805">Transcription regulation</keyword>
<dbReference type="RefSeq" id="WP_183986859.1">
    <property type="nucleotide sequence ID" value="NZ_JACHHG010000006.1"/>
</dbReference>
<dbReference type="InterPro" id="IPR036390">
    <property type="entry name" value="WH_DNA-bd_sf"/>
</dbReference>
<evidence type="ECO:0000313" key="6">
    <source>
        <dbReference type="Proteomes" id="UP000569951"/>
    </source>
</evidence>
<dbReference type="GO" id="GO:0003700">
    <property type="term" value="F:DNA-binding transcription factor activity"/>
    <property type="evidence" value="ECO:0007669"/>
    <property type="project" value="InterPro"/>
</dbReference>
<comment type="caution">
    <text evidence="5">The sequence shown here is derived from an EMBL/GenBank/DDBJ whole genome shotgun (WGS) entry which is preliminary data.</text>
</comment>
<dbReference type="PANTHER" id="PTHR43537">
    <property type="entry name" value="TRANSCRIPTIONAL REGULATOR, GNTR FAMILY"/>
    <property type="match status" value="1"/>
</dbReference>
<name>A0A841I0E1_9DEIO</name>
<dbReference type="SUPFAM" id="SSF48008">
    <property type="entry name" value="GntR ligand-binding domain-like"/>
    <property type="match status" value="1"/>
</dbReference>
<feature type="domain" description="HTH gntR-type" evidence="4">
    <location>
        <begin position="10"/>
        <end position="77"/>
    </location>
</feature>
<dbReference type="PANTHER" id="PTHR43537:SF41">
    <property type="entry name" value="TRANSCRIPTIONAL REGULATORY PROTEIN"/>
    <property type="match status" value="1"/>
</dbReference>
<evidence type="ECO:0000256" key="2">
    <source>
        <dbReference type="ARBA" id="ARBA00023125"/>
    </source>
</evidence>
<dbReference type="Proteomes" id="UP000569951">
    <property type="component" value="Unassembled WGS sequence"/>
</dbReference>
<dbReference type="InterPro" id="IPR008920">
    <property type="entry name" value="TF_FadR/GntR_C"/>
</dbReference>
<dbReference type="PRINTS" id="PR00035">
    <property type="entry name" value="HTHGNTR"/>
</dbReference>
<dbReference type="InterPro" id="IPR000524">
    <property type="entry name" value="Tscrpt_reg_HTH_GntR"/>
</dbReference>
<evidence type="ECO:0000256" key="1">
    <source>
        <dbReference type="ARBA" id="ARBA00023015"/>
    </source>
</evidence>
<dbReference type="SMART" id="SM00895">
    <property type="entry name" value="FCD"/>
    <property type="match status" value="1"/>
</dbReference>
<reference evidence="5 6" key="1">
    <citation type="submission" date="2020-08" db="EMBL/GenBank/DDBJ databases">
        <title>Genomic Encyclopedia of Type Strains, Phase IV (KMG-IV): sequencing the most valuable type-strain genomes for metagenomic binning, comparative biology and taxonomic classification.</title>
        <authorList>
            <person name="Goeker M."/>
        </authorList>
    </citation>
    <scope>NUCLEOTIDE SEQUENCE [LARGE SCALE GENOMIC DNA]</scope>
    <source>
        <strain evidence="5 6">DSM 21458</strain>
    </source>
</reference>
<organism evidence="5 6">
    <name type="scientific">Deinobacterium chartae</name>
    <dbReference type="NCBI Taxonomy" id="521158"/>
    <lineage>
        <taxon>Bacteria</taxon>
        <taxon>Thermotogati</taxon>
        <taxon>Deinococcota</taxon>
        <taxon>Deinococci</taxon>
        <taxon>Deinococcales</taxon>
        <taxon>Deinococcaceae</taxon>
        <taxon>Deinobacterium</taxon>
    </lineage>
</organism>
<protein>
    <submittedName>
        <fullName evidence="5">DNA-binding GntR family transcriptional regulator</fullName>
    </submittedName>
</protein>
<dbReference type="EMBL" id="JACHHG010000006">
    <property type="protein sequence ID" value="MBB6098434.1"/>
    <property type="molecule type" value="Genomic_DNA"/>
</dbReference>
<evidence type="ECO:0000259" key="4">
    <source>
        <dbReference type="PROSITE" id="PS50949"/>
    </source>
</evidence>
<dbReference type="PROSITE" id="PS50949">
    <property type="entry name" value="HTH_GNTR"/>
    <property type="match status" value="1"/>
</dbReference>
<keyword evidence="2 5" id="KW-0238">DNA-binding</keyword>
<proteinExistence type="predicted"/>
<evidence type="ECO:0000256" key="3">
    <source>
        <dbReference type="ARBA" id="ARBA00023163"/>
    </source>
</evidence>
<dbReference type="Gene3D" id="1.20.120.530">
    <property type="entry name" value="GntR ligand-binding domain-like"/>
    <property type="match status" value="1"/>
</dbReference>
<dbReference type="AlphaFoldDB" id="A0A841I0E1"/>
<dbReference type="GO" id="GO:0003677">
    <property type="term" value="F:DNA binding"/>
    <property type="evidence" value="ECO:0007669"/>
    <property type="project" value="UniProtKB-KW"/>
</dbReference>
<dbReference type="InterPro" id="IPR011711">
    <property type="entry name" value="GntR_C"/>
</dbReference>
<accession>A0A841I0E1</accession>
<evidence type="ECO:0000313" key="5">
    <source>
        <dbReference type="EMBL" id="MBB6098434.1"/>
    </source>
</evidence>
<dbReference type="CDD" id="cd07377">
    <property type="entry name" value="WHTH_GntR"/>
    <property type="match status" value="1"/>
</dbReference>
<dbReference type="Pfam" id="PF00392">
    <property type="entry name" value="GntR"/>
    <property type="match status" value="1"/>
</dbReference>
<sequence>MSSDRSAAALPTARHIAEALRRDIDLGRLPAGAALRQEELAARFGVSRLPVREALAHLEAEGLLVVHPNRGAFVTAPDADEVRELFDLRVLIETDLLARAAAQLTERELRRLEVLQQQLDLEDQPEEWLRLDRDFHHGLYAPAARPHSLALAASLRARVNRFYRSLFRPNQHAGTWGAEHRAILAALRHGDPDAAQRALRAHLEHTATLTLASLQAAPEV</sequence>
<dbReference type="Gene3D" id="1.10.10.10">
    <property type="entry name" value="Winged helix-like DNA-binding domain superfamily/Winged helix DNA-binding domain"/>
    <property type="match status" value="1"/>
</dbReference>
<dbReference type="InterPro" id="IPR036388">
    <property type="entry name" value="WH-like_DNA-bd_sf"/>
</dbReference>